<dbReference type="Proteomes" id="UP000000226">
    <property type="component" value="Chromosome 8"/>
</dbReference>
<gene>
    <name evidence="5" type="ORF">PHAVU_008G066700g</name>
</gene>
<sequence length="537" mass="62191">MSIRTNKMKAVPVLLKQLMTTRSKFNERGRDESFDGKLEMLRLDLNKIKDVFVRVKKNEEELLDILAEVHAHLCKLDCRKLGEDMNGICKRIRDSAHKLLPMDAFDDSSKEEDHKGGQSQQLQQPHQKSWTRVDYEGLKNVPKECLSSLLIFPENAVIRKSNAINLWIGEGLVIDIENRTAREWGEHVIHDLLKYNVIVRYGKGKDPLINKFQIPPSAYGQLESLVSKENVEDPGQDRLELAQKKVTLGDLHFGYSIRTVFNVEVLQLGRWKDSPVHHIEVGSEDFLEELRNLTQLKYLSLRGISRIFKLPSSIVELERLLVLDLKACHNLETLPNDISSMKSLTHLILSQCYLLEGMPNGIEKLKNLQVLKGFVISTPEKTPCRISDFVNLKKLTRLSIHIGSQAVIKDKDFESLSQIFTLDHLKISWSGSDPRYGNFQLSLPQNLRKLHLECFPGKSFREFLYDMRYLWKNMELKITGGKLASMEVDFEWWHVNILRLKYLKHLKVDIDDLKSFFPGLKYAEIKQVSEHIEHEWT</sequence>
<reference evidence="6" key="1">
    <citation type="journal article" date="2014" name="Nat. Genet.">
        <title>A reference genome for common bean and genome-wide analysis of dual domestications.</title>
        <authorList>
            <person name="Schmutz J."/>
            <person name="McClean P.E."/>
            <person name="Mamidi S."/>
            <person name="Wu G.A."/>
            <person name="Cannon S.B."/>
            <person name="Grimwood J."/>
            <person name="Jenkins J."/>
            <person name="Shu S."/>
            <person name="Song Q."/>
            <person name="Chavarro C."/>
            <person name="Torres-Torres M."/>
            <person name="Geffroy V."/>
            <person name="Moghaddam S.M."/>
            <person name="Gao D."/>
            <person name="Abernathy B."/>
            <person name="Barry K."/>
            <person name="Blair M."/>
            <person name="Brick M.A."/>
            <person name="Chovatia M."/>
            <person name="Gepts P."/>
            <person name="Goodstein D.M."/>
            <person name="Gonzales M."/>
            <person name="Hellsten U."/>
            <person name="Hyten D.L."/>
            <person name="Jia G."/>
            <person name="Kelly J.D."/>
            <person name="Kudrna D."/>
            <person name="Lee R."/>
            <person name="Richard M.M."/>
            <person name="Miklas P.N."/>
            <person name="Osorno J.M."/>
            <person name="Rodrigues J."/>
            <person name="Thareau V."/>
            <person name="Urrea C.A."/>
            <person name="Wang M."/>
            <person name="Yu Y."/>
            <person name="Zhang M."/>
            <person name="Wing R.A."/>
            <person name="Cregan P.B."/>
            <person name="Rokhsar D.S."/>
            <person name="Jackson S.A."/>
        </authorList>
    </citation>
    <scope>NUCLEOTIDE SEQUENCE [LARGE SCALE GENOMIC DNA]</scope>
    <source>
        <strain evidence="6">cv. G19833</strain>
    </source>
</reference>
<dbReference type="Gene3D" id="3.80.10.10">
    <property type="entry name" value="Ribonuclease Inhibitor"/>
    <property type="match status" value="1"/>
</dbReference>
<accession>V7B233</accession>
<evidence type="ECO:0000259" key="4">
    <source>
        <dbReference type="Pfam" id="PF23598"/>
    </source>
</evidence>
<dbReference type="EMBL" id="CM002295">
    <property type="protein sequence ID" value="ESW11879.1"/>
    <property type="molecule type" value="Genomic_DNA"/>
</dbReference>
<feature type="region of interest" description="Disordered" evidence="2">
    <location>
        <begin position="106"/>
        <end position="129"/>
    </location>
</feature>
<dbReference type="Gramene" id="ESW11879">
    <property type="protein sequence ID" value="ESW11879"/>
    <property type="gene ID" value="PHAVU_008G066700g"/>
</dbReference>
<keyword evidence="1" id="KW-0677">Repeat</keyword>
<evidence type="ECO:0008006" key="7">
    <source>
        <dbReference type="Google" id="ProtNLM"/>
    </source>
</evidence>
<feature type="domain" description="Disease resistance protein winged helix" evidence="3">
    <location>
        <begin position="151"/>
        <end position="199"/>
    </location>
</feature>
<evidence type="ECO:0000313" key="6">
    <source>
        <dbReference type="Proteomes" id="UP000000226"/>
    </source>
</evidence>
<proteinExistence type="predicted"/>
<organism evidence="5 6">
    <name type="scientific">Phaseolus vulgaris</name>
    <name type="common">Kidney bean</name>
    <name type="synonym">French bean</name>
    <dbReference type="NCBI Taxonomy" id="3885"/>
    <lineage>
        <taxon>Eukaryota</taxon>
        <taxon>Viridiplantae</taxon>
        <taxon>Streptophyta</taxon>
        <taxon>Embryophyta</taxon>
        <taxon>Tracheophyta</taxon>
        <taxon>Spermatophyta</taxon>
        <taxon>Magnoliopsida</taxon>
        <taxon>eudicotyledons</taxon>
        <taxon>Gunneridae</taxon>
        <taxon>Pentapetalae</taxon>
        <taxon>rosids</taxon>
        <taxon>fabids</taxon>
        <taxon>Fabales</taxon>
        <taxon>Fabaceae</taxon>
        <taxon>Papilionoideae</taxon>
        <taxon>50 kb inversion clade</taxon>
        <taxon>NPAAA clade</taxon>
        <taxon>indigoferoid/millettioid clade</taxon>
        <taxon>Phaseoleae</taxon>
        <taxon>Phaseolus</taxon>
    </lineage>
</organism>
<dbReference type="AlphaFoldDB" id="V7B233"/>
<feature type="compositionally biased region" description="Basic and acidic residues" evidence="2">
    <location>
        <begin position="107"/>
        <end position="116"/>
    </location>
</feature>
<name>V7B233_PHAVU</name>
<evidence type="ECO:0000259" key="3">
    <source>
        <dbReference type="Pfam" id="PF23559"/>
    </source>
</evidence>
<feature type="compositionally biased region" description="Low complexity" evidence="2">
    <location>
        <begin position="117"/>
        <end position="128"/>
    </location>
</feature>
<dbReference type="SUPFAM" id="SSF52058">
    <property type="entry name" value="L domain-like"/>
    <property type="match status" value="1"/>
</dbReference>
<dbReference type="eggNOG" id="ENOG502QSXD">
    <property type="taxonomic scope" value="Eukaryota"/>
</dbReference>
<feature type="domain" description="Disease resistance R13L4/SHOC-2-like LRR" evidence="4">
    <location>
        <begin position="284"/>
        <end position="454"/>
    </location>
</feature>
<dbReference type="InterPro" id="IPR058922">
    <property type="entry name" value="WHD_DRP"/>
</dbReference>
<dbReference type="PANTHER" id="PTHR47186">
    <property type="entry name" value="LEUCINE-RICH REPEAT-CONTAINING PROTEIN 57"/>
    <property type="match status" value="1"/>
</dbReference>
<evidence type="ECO:0000313" key="5">
    <source>
        <dbReference type="EMBL" id="ESW11879.1"/>
    </source>
</evidence>
<dbReference type="InterPro" id="IPR032675">
    <property type="entry name" value="LRR_dom_sf"/>
</dbReference>
<evidence type="ECO:0000256" key="1">
    <source>
        <dbReference type="ARBA" id="ARBA00022737"/>
    </source>
</evidence>
<protein>
    <recommendedName>
        <fullName evidence="7">Rx N-terminal domain-containing protein</fullName>
    </recommendedName>
</protein>
<dbReference type="OrthoDB" id="1934998at2759"/>
<dbReference type="Pfam" id="PF23559">
    <property type="entry name" value="WHD_DRP"/>
    <property type="match status" value="1"/>
</dbReference>
<evidence type="ECO:0000256" key="2">
    <source>
        <dbReference type="SAM" id="MobiDB-lite"/>
    </source>
</evidence>
<dbReference type="InterPro" id="IPR055414">
    <property type="entry name" value="LRR_R13L4/SHOC2-like"/>
</dbReference>
<dbReference type="SMR" id="V7B233"/>
<dbReference type="PANTHER" id="PTHR47186:SF45">
    <property type="entry name" value="DISEASE RESISTANCE RPP13-LIKE PROTEIN 1"/>
    <property type="match status" value="1"/>
</dbReference>
<keyword evidence="6" id="KW-1185">Reference proteome</keyword>
<dbReference type="Pfam" id="PF23598">
    <property type="entry name" value="LRR_14"/>
    <property type="match status" value="1"/>
</dbReference>